<reference evidence="13 14" key="1">
    <citation type="submission" date="2020-08" db="EMBL/GenBank/DDBJ databases">
        <title>Genomic Encyclopedia of Type Strains, Phase IV (KMG-IV): sequencing the most valuable type-strain genomes for metagenomic binning, comparative biology and taxonomic classification.</title>
        <authorList>
            <person name="Goeker M."/>
        </authorList>
    </citation>
    <scope>NUCLEOTIDE SEQUENCE [LARGE SCALE GENOMIC DNA]</scope>
    <source>
        <strain evidence="13 14">DSM 24696</strain>
    </source>
</reference>
<evidence type="ECO:0000256" key="10">
    <source>
        <dbReference type="PIRSR" id="PIRSR500134-3"/>
    </source>
</evidence>
<evidence type="ECO:0000259" key="12">
    <source>
        <dbReference type="SMART" id="SM00984"/>
    </source>
</evidence>
<dbReference type="GO" id="GO:0006065">
    <property type="term" value="P:UDP-glucuronate biosynthetic process"/>
    <property type="evidence" value="ECO:0007669"/>
    <property type="project" value="UniProtKB-UniPathway"/>
</dbReference>
<dbReference type="Gene3D" id="3.40.50.720">
    <property type="entry name" value="NAD(P)-binding Rossmann-like Domain"/>
    <property type="match status" value="2"/>
</dbReference>
<evidence type="ECO:0000256" key="3">
    <source>
        <dbReference type="ARBA" id="ARBA00012954"/>
    </source>
</evidence>
<evidence type="ECO:0000256" key="1">
    <source>
        <dbReference type="ARBA" id="ARBA00004701"/>
    </source>
</evidence>
<evidence type="ECO:0000256" key="2">
    <source>
        <dbReference type="ARBA" id="ARBA00006601"/>
    </source>
</evidence>
<protein>
    <recommendedName>
        <fullName evidence="3 7">UDP-glucose 6-dehydrogenase</fullName>
        <ecNumber evidence="3 7">1.1.1.22</ecNumber>
    </recommendedName>
</protein>
<keyword evidence="4 7" id="KW-0560">Oxidoreductase</keyword>
<gene>
    <name evidence="13" type="ORF">HNQ41_002758</name>
</gene>
<dbReference type="GO" id="GO:0051287">
    <property type="term" value="F:NAD binding"/>
    <property type="evidence" value="ECO:0007669"/>
    <property type="project" value="InterPro"/>
</dbReference>
<evidence type="ECO:0000313" key="13">
    <source>
        <dbReference type="EMBL" id="MBB5174541.1"/>
    </source>
</evidence>
<dbReference type="InterPro" id="IPR017476">
    <property type="entry name" value="UDP-Glc/GDP-Man"/>
</dbReference>
<dbReference type="InterPro" id="IPR028357">
    <property type="entry name" value="UDPglc_DH_bac"/>
</dbReference>
<feature type="compositionally biased region" description="Polar residues" evidence="11">
    <location>
        <begin position="430"/>
        <end position="444"/>
    </location>
</feature>
<dbReference type="InterPro" id="IPR014026">
    <property type="entry name" value="UDP-Glc/GDP-Man_DH_dimer"/>
</dbReference>
<dbReference type="Pfam" id="PF03721">
    <property type="entry name" value="UDPG_MGDP_dh_N"/>
    <property type="match status" value="1"/>
</dbReference>
<dbReference type="InterPro" id="IPR014027">
    <property type="entry name" value="UDP-Glc/GDP-Man_DH_C"/>
</dbReference>
<feature type="binding site" evidence="9">
    <location>
        <position position="204"/>
    </location>
    <ligand>
        <name>substrate</name>
    </ligand>
</feature>
<dbReference type="InterPro" id="IPR036291">
    <property type="entry name" value="NAD(P)-bd_dom_sf"/>
</dbReference>
<dbReference type="SUPFAM" id="SSF51735">
    <property type="entry name" value="NAD(P)-binding Rossmann-fold domains"/>
    <property type="match status" value="1"/>
</dbReference>
<feature type="region of interest" description="Disordered" evidence="11">
    <location>
        <begin position="423"/>
        <end position="444"/>
    </location>
</feature>
<dbReference type="SUPFAM" id="SSF48179">
    <property type="entry name" value="6-phosphogluconate dehydrogenase C-terminal domain-like"/>
    <property type="match status" value="1"/>
</dbReference>
<organism evidence="13 14">
    <name type="scientific">Texcoconibacillus texcoconensis</name>
    <dbReference type="NCBI Taxonomy" id="1095777"/>
    <lineage>
        <taxon>Bacteria</taxon>
        <taxon>Bacillati</taxon>
        <taxon>Bacillota</taxon>
        <taxon>Bacilli</taxon>
        <taxon>Bacillales</taxon>
        <taxon>Bacillaceae</taxon>
        <taxon>Texcoconibacillus</taxon>
    </lineage>
</organism>
<dbReference type="GO" id="GO:0003979">
    <property type="term" value="F:UDP-glucose 6-dehydrogenase activity"/>
    <property type="evidence" value="ECO:0007669"/>
    <property type="project" value="UniProtKB-EC"/>
</dbReference>
<evidence type="ECO:0000256" key="4">
    <source>
        <dbReference type="ARBA" id="ARBA00023002"/>
    </source>
</evidence>
<dbReference type="Proteomes" id="UP000551878">
    <property type="component" value="Unassembled WGS sequence"/>
</dbReference>
<evidence type="ECO:0000256" key="11">
    <source>
        <dbReference type="SAM" id="MobiDB-lite"/>
    </source>
</evidence>
<dbReference type="PIRSF" id="PIRSF500134">
    <property type="entry name" value="UDPglc_DH_bac"/>
    <property type="match status" value="1"/>
</dbReference>
<dbReference type="SUPFAM" id="SSF52413">
    <property type="entry name" value="UDP-glucose/GDP-mannose dehydrogenase C-terminal domain"/>
    <property type="match status" value="1"/>
</dbReference>
<evidence type="ECO:0000256" key="9">
    <source>
        <dbReference type="PIRSR" id="PIRSR500134-2"/>
    </source>
</evidence>
<feature type="binding site" evidence="10">
    <location>
        <position position="121"/>
    </location>
    <ligand>
        <name>NAD(+)</name>
        <dbReference type="ChEBI" id="CHEBI:57540"/>
    </ligand>
</feature>
<feature type="binding site" evidence="9">
    <location>
        <begin position="249"/>
        <end position="253"/>
    </location>
    <ligand>
        <name>substrate</name>
    </ligand>
</feature>
<accession>A0A840QTC5</accession>
<evidence type="ECO:0000256" key="7">
    <source>
        <dbReference type="PIRNR" id="PIRNR000124"/>
    </source>
</evidence>
<feature type="active site" description="Nucleophile" evidence="8">
    <location>
        <position position="260"/>
    </location>
</feature>
<proteinExistence type="inferred from homology"/>
<evidence type="ECO:0000256" key="8">
    <source>
        <dbReference type="PIRSR" id="PIRSR500134-1"/>
    </source>
</evidence>
<dbReference type="EC" id="1.1.1.22" evidence="3 7"/>
<keyword evidence="14" id="KW-1185">Reference proteome</keyword>
<feature type="binding site" evidence="10">
    <location>
        <position position="35"/>
    </location>
    <ligand>
        <name>NAD(+)</name>
        <dbReference type="ChEBI" id="CHEBI:57540"/>
    </ligand>
</feature>
<feature type="binding site" evidence="9">
    <location>
        <position position="320"/>
    </location>
    <ligand>
        <name>substrate</name>
    </ligand>
</feature>
<dbReference type="PIRSF" id="PIRSF000124">
    <property type="entry name" value="UDPglc_GDPman_dh"/>
    <property type="match status" value="1"/>
</dbReference>
<feature type="binding site" evidence="10">
    <location>
        <position position="327"/>
    </location>
    <ligand>
        <name>NAD(+)</name>
        <dbReference type="ChEBI" id="CHEBI:57540"/>
    </ligand>
</feature>
<evidence type="ECO:0000256" key="5">
    <source>
        <dbReference type="ARBA" id="ARBA00023027"/>
    </source>
</evidence>
<dbReference type="SMART" id="SM00984">
    <property type="entry name" value="UDPG_MGDP_dh_C"/>
    <property type="match status" value="1"/>
</dbReference>
<dbReference type="InterPro" id="IPR008927">
    <property type="entry name" value="6-PGluconate_DH-like_C_sf"/>
</dbReference>
<sequence length="444" mass="48330">MNIAVVGTGYVGLVTGVALSDIGHNVTCIDIDIEKVKKMKRGESPIYEPGLEDIMKKNIEKGRLDFTKCYEDGLKNAQVAYIAVGTPEKEDGTADLRFIEAVAESIGQHAEHDIVVVTKSTVPVGTNDYIREIIQQNLFENMKVDVVSNPEFLREGSAVHDAFHGDRIVIGADTQSAADTIEQVNLPFGIPIYKTDIRSAEMIKYASNAFLATKISFVNEISNLCDALGANIEDVTAGMGMDARIGNKFLNAGIGYGGSCFPKDTSALVQLADQAGEPFELLRSVIKTNDKQKRLLVEKAKERFGSLQGKTVALLGLAFKPNTDDMREAPSITIAQELVLAGANVVGYDPIATENAKNVLPGAVTYATTAKEACQNADFAMILTEWDEIQAIQLDEYKSWLNEPILFDGRNCHNPTKAKQNGIEYHSIGRPTTQQQKQPATSPN</sequence>
<feature type="binding site" evidence="10">
    <location>
        <position position="86"/>
    </location>
    <ligand>
        <name>NAD(+)</name>
        <dbReference type="ChEBI" id="CHEBI:57540"/>
    </ligand>
</feature>
<dbReference type="RefSeq" id="WP_184664958.1">
    <property type="nucleotide sequence ID" value="NZ_JACHHB010000014.1"/>
</dbReference>
<feature type="binding site" evidence="10">
    <location>
        <position position="155"/>
    </location>
    <ligand>
        <name>NAD(+)</name>
        <dbReference type="ChEBI" id="CHEBI:57540"/>
    </ligand>
</feature>
<dbReference type="InterPro" id="IPR001732">
    <property type="entry name" value="UDP-Glc/GDP-Man_DH_N"/>
</dbReference>
<comment type="caution">
    <text evidence="13">The sequence shown here is derived from an EMBL/GenBank/DDBJ whole genome shotgun (WGS) entry which is preliminary data.</text>
</comment>
<feature type="binding site" evidence="10">
    <location>
        <position position="30"/>
    </location>
    <ligand>
        <name>NAD(+)</name>
        <dbReference type="ChEBI" id="CHEBI:57540"/>
    </ligand>
</feature>
<dbReference type="GO" id="GO:0000271">
    <property type="term" value="P:polysaccharide biosynthetic process"/>
    <property type="evidence" value="ECO:0007669"/>
    <property type="project" value="InterPro"/>
</dbReference>
<dbReference type="Gene3D" id="1.20.5.100">
    <property type="entry name" value="Cytochrome c1, transmembrane anchor, C-terminal"/>
    <property type="match status" value="1"/>
</dbReference>
<feature type="binding site" evidence="9">
    <location>
        <begin position="152"/>
        <end position="155"/>
    </location>
    <ligand>
        <name>substrate</name>
    </ligand>
</feature>
<comment type="similarity">
    <text evidence="2 7">Belongs to the UDP-glucose/GDP-mannose dehydrogenase family.</text>
</comment>
<comment type="catalytic activity">
    <reaction evidence="6 7">
        <text>UDP-alpha-D-glucose + 2 NAD(+) + H2O = UDP-alpha-D-glucuronate + 2 NADH + 3 H(+)</text>
        <dbReference type="Rhea" id="RHEA:23596"/>
        <dbReference type="ChEBI" id="CHEBI:15377"/>
        <dbReference type="ChEBI" id="CHEBI:15378"/>
        <dbReference type="ChEBI" id="CHEBI:57540"/>
        <dbReference type="ChEBI" id="CHEBI:57945"/>
        <dbReference type="ChEBI" id="CHEBI:58052"/>
        <dbReference type="ChEBI" id="CHEBI:58885"/>
        <dbReference type="EC" id="1.1.1.22"/>
    </reaction>
</comment>
<feature type="binding site" evidence="10">
    <location>
        <position position="263"/>
    </location>
    <ligand>
        <name>NAD(+)</name>
        <dbReference type="ChEBI" id="CHEBI:57540"/>
    </ligand>
</feature>
<name>A0A840QTC5_9BACI</name>
<dbReference type="PANTHER" id="PTHR43750">
    <property type="entry name" value="UDP-GLUCOSE 6-DEHYDROGENASE TUAD"/>
    <property type="match status" value="1"/>
</dbReference>
<dbReference type="Pfam" id="PF00984">
    <property type="entry name" value="UDPG_MGDP_dh"/>
    <property type="match status" value="1"/>
</dbReference>
<evidence type="ECO:0000313" key="14">
    <source>
        <dbReference type="Proteomes" id="UP000551878"/>
    </source>
</evidence>
<dbReference type="PANTHER" id="PTHR43750:SF4">
    <property type="entry name" value="UDP-GLUCOSE 6-DEHYDROGENASE YWQF"/>
    <property type="match status" value="1"/>
</dbReference>
<dbReference type="Pfam" id="PF03720">
    <property type="entry name" value="UDPG_MGDP_dh_C"/>
    <property type="match status" value="1"/>
</dbReference>
<evidence type="ECO:0000256" key="6">
    <source>
        <dbReference type="ARBA" id="ARBA00047473"/>
    </source>
</evidence>
<comment type="pathway">
    <text evidence="1">Nucleotide-sugar biosynthesis; UDP-alpha-D-glucuronate biosynthesis; UDP-alpha-D-glucuronate from UDP-alpha-D-glucose: step 1/1.</text>
</comment>
<keyword evidence="5 7" id="KW-0520">NAD</keyword>
<dbReference type="EMBL" id="JACHHB010000014">
    <property type="protein sequence ID" value="MBB5174541.1"/>
    <property type="molecule type" value="Genomic_DNA"/>
</dbReference>
<dbReference type="NCBIfam" id="TIGR03026">
    <property type="entry name" value="NDP-sugDHase"/>
    <property type="match status" value="1"/>
</dbReference>
<feature type="domain" description="UDP-glucose/GDP-mannose dehydrogenase C-terminal" evidence="12">
    <location>
        <begin position="313"/>
        <end position="415"/>
    </location>
</feature>
<dbReference type="AlphaFoldDB" id="A0A840QTC5"/>
<feature type="binding site" evidence="9">
    <location>
        <position position="257"/>
    </location>
    <ligand>
        <name>substrate</name>
    </ligand>
</feature>
<dbReference type="UniPathway" id="UPA00038">
    <property type="reaction ID" value="UER00491"/>
</dbReference>
<dbReference type="InterPro" id="IPR036220">
    <property type="entry name" value="UDP-Glc/GDP-Man_DH_C_sf"/>
</dbReference>